<keyword evidence="2" id="KW-1133">Transmembrane helix</keyword>
<evidence type="ECO:0000313" key="3">
    <source>
        <dbReference type="EMBL" id="KAB8300650.1"/>
    </source>
</evidence>
<evidence type="ECO:0000256" key="2">
    <source>
        <dbReference type="SAM" id="Phobius"/>
    </source>
</evidence>
<feature type="transmembrane region" description="Helical" evidence="2">
    <location>
        <begin position="76"/>
        <end position="97"/>
    </location>
</feature>
<protein>
    <submittedName>
        <fullName evidence="3">Uncharacterized protein</fullName>
    </submittedName>
</protein>
<feature type="compositionally biased region" description="Polar residues" evidence="1">
    <location>
        <begin position="17"/>
        <end position="29"/>
    </location>
</feature>
<evidence type="ECO:0000313" key="4">
    <source>
        <dbReference type="Proteomes" id="UP000440041"/>
    </source>
</evidence>
<keyword evidence="2" id="KW-0472">Membrane</keyword>
<feature type="compositionally biased region" description="Low complexity" evidence="1">
    <location>
        <begin position="39"/>
        <end position="48"/>
    </location>
</feature>
<reference evidence="3 4" key="1">
    <citation type="submission" date="2019-09" db="EMBL/GenBank/DDBJ databases">
        <title>Characterization of the phylogenetic diversity of two novel species belonging to the genus Bifidobacterium: Bifidobacterium cebidarum sp. nov. and Bifidobacterium leontopitheci sp. nov.</title>
        <authorList>
            <person name="Lugli G.A."/>
            <person name="Duranti S."/>
            <person name="Milani C."/>
            <person name="Turroni F."/>
            <person name="Ventura M."/>
        </authorList>
    </citation>
    <scope>NUCLEOTIDE SEQUENCE [LARGE SCALE GENOMIC DNA]</scope>
    <source>
        <strain evidence="3 4">DSM 100238</strain>
    </source>
</reference>
<evidence type="ECO:0000256" key="1">
    <source>
        <dbReference type="SAM" id="MobiDB-lite"/>
    </source>
</evidence>
<comment type="caution">
    <text evidence="3">The sequence shown here is derived from an EMBL/GenBank/DDBJ whole genome shotgun (WGS) entry which is preliminary data.</text>
</comment>
<organism evidence="3 4">
    <name type="scientific">Bifidobacterium apri</name>
    <dbReference type="NCBI Taxonomy" id="1769423"/>
    <lineage>
        <taxon>Bacteria</taxon>
        <taxon>Bacillati</taxon>
        <taxon>Actinomycetota</taxon>
        <taxon>Actinomycetes</taxon>
        <taxon>Bifidobacteriales</taxon>
        <taxon>Bifidobacteriaceae</taxon>
        <taxon>Bifidobacterium</taxon>
    </lineage>
</organism>
<keyword evidence="4" id="KW-1185">Reference proteome</keyword>
<dbReference type="EMBL" id="WBSO01000002">
    <property type="protein sequence ID" value="KAB8300650.1"/>
    <property type="molecule type" value="Genomic_DNA"/>
</dbReference>
<sequence length="201" mass="22047">MDQWRQGASPYTGDSGRGTQTTTSMTAVQASPGGPNPPGGTVVAAGAPDDPDHNPGLRNKLRRDRRAANHRKIQRVCLAILYSLDIVMVVAYTIAYIDGQCSQDALLKTISGAISFAILVDWAAMHDEKRAQKGRNALRYPVAAPREHYVTGAVEWQCPLCQTFNDVPPLARDVHWPLMQQCVACHETVVVPDVRHHERTA</sequence>
<dbReference type="RefSeq" id="WP_152355045.1">
    <property type="nucleotide sequence ID" value="NZ_JBKZAQ010000001.1"/>
</dbReference>
<dbReference type="OrthoDB" id="9906662at2"/>
<dbReference type="Proteomes" id="UP000440041">
    <property type="component" value="Unassembled WGS sequence"/>
</dbReference>
<dbReference type="AlphaFoldDB" id="A0A6A2VVY1"/>
<name>A0A6A2VVY1_9BIFI</name>
<proteinExistence type="predicted"/>
<feature type="region of interest" description="Disordered" evidence="1">
    <location>
        <begin position="1"/>
        <end position="65"/>
    </location>
</feature>
<keyword evidence="2" id="KW-0812">Transmembrane</keyword>
<accession>A0A6A2VVY1</accession>
<gene>
    <name evidence="3" type="ORF">DSM100238_0377</name>
</gene>